<dbReference type="PANTHER" id="PTHR11566">
    <property type="entry name" value="DYNAMIN"/>
    <property type="match status" value="1"/>
</dbReference>
<dbReference type="PRINTS" id="PR00195">
    <property type="entry name" value="DYNAMIN"/>
</dbReference>
<evidence type="ECO:0000256" key="6">
    <source>
        <dbReference type="ARBA" id="ARBA00023134"/>
    </source>
</evidence>
<keyword evidence="9" id="KW-0131">Cell cycle</keyword>
<evidence type="ECO:0000256" key="5">
    <source>
        <dbReference type="ARBA" id="ARBA00023125"/>
    </source>
</evidence>
<dbReference type="InterPro" id="IPR019762">
    <property type="entry name" value="Dynamin_GTPase_CS"/>
</dbReference>
<keyword evidence="8" id="KW-0539">Nucleus</keyword>
<keyword evidence="2" id="KW-0132">Cell division</keyword>
<proteinExistence type="inferred from homology"/>
<dbReference type="SUPFAM" id="SSF52540">
    <property type="entry name" value="P-loop containing nucleoside triphosphate hydrolases"/>
    <property type="match status" value="1"/>
</dbReference>
<keyword evidence="3 13" id="KW-0547">Nucleotide-binding</keyword>
<dbReference type="Pfam" id="PF02212">
    <property type="entry name" value="GED"/>
    <property type="match status" value="1"/>
</dbReference>
<dbReference type="AlphaFoldDB" id="A0A9E7F2D9"/>
<accession>A0A9E7F2D9</accession>
<evidence type="ECO:0000256" key="12">
    <source>
        <dbReference type="PROSITE-ProRule" id="PRU00169"/>
    </source>
</evidence>
<dbReference type="InterPro" id="IPR001005">
    <property type="entry name" value="SANT/Myb"/>
</dbReference>
<feature type="domain" description="Dynamin-type G" evidence="17">
    <location>
        <begin position="35"/>
        <end position="270"/>
    </location>
</feature>
<dbReference type="PROSITE" id="PS51294">
    <property type="entry name" value="HTH_MYB"/>
    <property type="match status" value="1"/>
</dbReference>
<dbReference type="CDD" id="cd08771">
    <property type="entry name" value="DLP_1"/>
    <property type="match status" value="1"/>
</dbReference>
<dbReference type="FunFam" id="1.20.120.1240:FF:000009">
    <property type="entry name" value="Dynamin-related protein 1C"/>
    <property type="match status" value="1"/>
</dbReference>
<dbReference type="Pfam" id="PF00249">
    <property type="entry name" value="Myb_DNA-binding"/>
    <property type="match status" value="1"/>
</dbReference>
<dbReference type="NCBIfam" id="TIGR01557">
    <property type="entry name" value="myb_SHAQKYF"/>
    <property type="match status" value="1"/>
</dbReference>
<evidence type="ECO:0000256" key="8">
    <source>
        <dbReference type="ARBA" id="ARBA00023242"/>
    </source>
</evidence>
<dbReference type="GO" id="GO:0003677">
    <property type="term" value="F:DNA binding"/>
    <property type="evidence" value="ECO:0007669"/>
    <property type="project" value="UniProtKB-KW"/>
</dbReference>
<evidence type="ECO:0000256" key="3">
    <source>
        <dbReference type="ARBA" id="ARBA00022741"/>
    </source>
</evidence>
<evidence type="ECO:0000313" key="18">
    <source>
        <dbReference type="EMBL" id="URD86148.1"/>
    </source>
</evidence>
<dbReference type="Proteomes" id="UP001055439">
    <property type="component" value="Chromosome 2"/>
</dbReference>
<comment type="subunit">
    <text evidence="11">Binds the target DNA as a monomer.</text>
</comment>
<keyword evidence="19" id="KW-1185">Reference proteome</keyword>
<dbReference type="InterPro" id="IPR001401">
    <property type="entry name" value="Dynamin_GTPase"/>
</dbReference>
<feature type="region of interest" description="Disordered" evidence="14">
    <location>
        <begin position="720"/>
        <end position="766"/>
    </location>
</feature>
<dbReference type="InterPro" id="IPR006447">
    <property type="entry name" value="Myb_dom_plants"/>
</dbReference>
<dbReference type="InterPro" id="IPR027417">
    <property type="entry name" value="P-loop_NTPase"/>
</dbReference>
<evidence type="ECO:0000256" key="9">
    <source>
        <dbReference type="ARBA" id="ARBA00023306"/>
    </source>
</evidence>
<evidence type="ECO:0000256" key="14">
    <source>
        <dbReference type="SAM" id="MobiDB-lite"/>
    </source>
</evidence>
<name>A0A9E7F2D9_9LILI</name>
<dbReference type="GO" id="GO:0005525">
    <property type="term" value="F:GTP binding"/>
    <property type="evidence" value="ECO:0007669"/>
    <property type="project" value="UniProtKB-KW"/>
</dbReference>
<dbReference type="InterPro" id="IPR030381">
    <property type="entry name" value="G_DYNAMIN_dom"/>
</dbReference>
<keyword evidence="4" id="KW-0805">Transcription regulation</keyword>
<comment type="caution">
    <text evidence="12">Lacks conserved residue(s) required for the propagation of feature annotation.</text>
</comment>
<evidence type="ECO:0000256" key="10">
    <source>
        <dbReference type="ARBA" id="ARBA00060413"/>
    </source>
</evidence>
<dbReference type="FunFam" id="3.40.50.2300:FF:000206">
    <property type="entry name" value="Two-component response regulator-like APRR2"/>
    <property type="match status" value="1"/>
</dbReference>
<dbReference type="GO" id="GO:0009524">
    <property type="term" value="C:phragmoplast"/>
    <property type="evidence" value="ECO:0007669"/>
    <property type="project" value="UniProtKB-SubCell"/>
</dbReference>
<sequence>MTTMESLIGLVNRIQRACTVLGDHGGAEGALPTLWEALPSVAVVGGQSSGKSSVLESIVGRDFLPRGSGIVTRRPLVLQLHKTEEGQPEYAEFLHLPKRKFTDFFVNLTLIDLPGLTKVAVEGQPDSIVQDIENMVRTYVEKPNSIILAISPANQDIATSDAIKLAREVDPTGERTFGVLTKLDLMDKGTNALDVLEGRSYKLQQPWVGIVNRSQADINKNVDMIVARRKEREYFANSPDYSHLASKMGSEYLAKLLSRHLESVIRARIPSISSLITKTIDELESEMDHLGRPIALDAGAQLYTILELCRAFDKIFKEHLEGGRPGGDRIYGVFDNQLPAALKKLPFDRHLSLQNVKKVVSEADGYQPHLIAPEQGYRRLIESSLNYFRGPAEASVDAVHFVLKELVRKSIGETQELKRFPTLQSELAAASYQALERFREDSRKTVIRLVDMEASYLTVDFFRKLPQEVEKAGNPATPTVDRYTDGHFRRIASNVSSYISMVSETLKNSIPKAAVYCQVREAKRSLLNHFYTLVGKKEWLHLSHVEDGRVACKLFEDVKPAMAGSADGFVVWKDFPRGLRILILDKDAPSAVETKSKLEEMDYIVSLYHNEEDALEAISKEAESFHVAVVEVTTIDSCGSFRFLEMAKDIPTIVVSDVHCLSTMMKCIALGAAEFLQKPVAEDKLRNIWQHVVHKAFNAGGNELSKSLKPIKDTVVSMLKKHSETDEHKIKEEESEKDDKYGSEKTMTNDRFSAPSTPQPEQGKRFPTNGEFQEMTHCSIAKELPQPRKHSSSVSKSVGNTCDNSVSIAISKDVLPSKAEAEEEVNSVDGSKTDECSAVKEGFLPSHFHSVDGLPKNRLSHSDGARNNRKKMKVDWTPELHRQFVQAVEQLGIDQAIPSKIVELMKVEGLTRHNVASHLQKYRMHRRHVLPKDADRRWQADKDPTQRGYIPRPVLAYPPNHPKCGAPTNQIYPFWVHPNYHSHGVQASGQAGYTRWHPPPQSWPWKTYPVVHADAWGCPVFATQYGQYPMSSPIAQLQRSLLYGDFDTSGDRLEMSQESYGVHQVEEAIDRAIKDVMRKPRLPLPLGLKSPSAEAVLAELHRQGICTIPPSAPSTDPPHSCG</sequence>
<dbReference type="SUPFAM" id="SSF46689">
    <property type="entry name" value="Homeodomain-like"/>
    <property type="match status" value="1"/>
</dbReference>
<dbReference type="PROSITE" id="PS50110">
    <property type="entry name" value="RESPONSE_REGULATORY"/>
    <property type="match status" value="1"/>
</dbReference>
<dbReference type="GO" id="GO:0005874">
    <property type="term" value="C:microtubule"/>
    <property type="evidence" value="ECO:0007669"/>
    <property type="project" value="TreeGrafter"/>
</dbReference>
<keyword evidence="5" id="KW-0238">DNA-binding</keyword>
<keyword evidence="6 13" id="KW-0342">GTP-binding</keyword>
<comment type="subcellular location">
    <subcellularLocation>
        <location evidence="10">Cytoplasm</location>
        <location evidence="10">Cytoskeleton</location>
        <location evidence="10">Phragmoplast</location>
    </subcellularLocation>
    <subcellularLocation>
        <location evidence="1">Nucleus</location>
    </subcellularLocation>
</comment>
<dbReference type="SMART" id="SM00302">
    <property type="entry name" value="GED"/>
    <property type="match status" value="1"/>
</dbReference>
<dbReference type="InterPro" id="IPR022812">
    <property type="entry name" value="Dynamin"/>
</dbReference>
<dbReference type="PROSITE" id="PS00410">
    <property type="entry name" value="G_DYNAMIN_1"/>
    <property type="match status" value="1"/>
</dbReference>
<feature type="compositionally biased region" description="Polar residues" evidence="14">
    <location>
        <begin position="749"/>
        <end position="760"/>
    </location>
</feature>
<gene>
    <name evidence="18" type="ORF">MUK42_28223</name>
</gene>
<evidence type="ECO:0000259" key="15">
    <source>
        <dbReference type="PROSITE" id="PS50110"/>
    </source>
</evidence>
<dbReference type="Pfam" id="PF00350">
    <property type="entry name" value="Dynamin_N"/>
    <property type="match status" value="2"/>
</dbReference>
<evidence type="ECO:0000256" key="2">
    <source>
        <dbReference type="ARBA" id="ARBA00022618"/>
    </source>
</evidence>
<dbReference type="InterPro" id="IPR017930">
    <property type="entry name" value="Myb_dom"/>
</dbReference>
<dbReference type="PROSITE" id="PS51718">
    <property type="entry name" value="G_DYNAMIN_2"/>
    <property type="match status" value="1"/>
</dbReference>
<dbReference type="GO" id="GO:0005634">
    <property type="term" value="C:nucleus"/>
    <property type="evidence" value="ECO:0007669"/>
    <property type="project" value="UniProtKB-SubCell"/>
</dbReference>
<dbReference type="InterPro" id="IPR009057">
    <property type="entry name" value="Homeodomain-like_sf"/>
</dbReference>
<feature type="compositionally biased region" description="Basic and acidic residues" evidence="14">
    <location>
        <begin position="721"/>
        <end position="743"/>
    </location>
</feature>
<dbReference type="GO" id="GO:0003924">
    <property type="term" value="F:GTPase activity"/>
    <property type="evidence" value="ECO:0007669"/>
    <property type="project" value="InterPro"/>
</dbReference>
<dbReference type="Gene3D" id="3.40.50.2300">
    <property type="match status" value="1"/>
</dbReference>
<evidence type="ECO:0000256" key="1">
    <source>
        <dbReference type="ARBA" id="ARBA00004123"/>
    </source>
</evidence>
<dbReference type="FunFam" id="1.10.10.60:FF:000007">
    <property type="entry name" value="Two-component response regulator"/>
    <property type="match status" value="1"/>
</dbReference>
<reference evidence="18" key="1">
    <citation type="submission" date="2022-05" db="EMBL/GenBank/DDBJ databases">
        <title>The Musa troglodytarum L. genome provides insights into the mechanism of non-climacteric behaviour and enrichment of carotenoids.</title>
        <authorList>
            <person name="Wang J."/>
        </authorList>
    </citation>
    <scope>NUCLEOTIDE SEQUENCE</scope>
    <source>
        <tissue evidence="18">Leaf</tissue>
    </source>
</reference>
<dbReference type="Gene3D" id="1.10.10.60">
    <property type="entry name" value="Homeodomain-like"/>
    <property type="match status" value="1"/>
</dbReference>
<evidence type="ECO:0000256" key="13">
    <source>
        <dbReference type="RuleBase" id="RU003932"/>
    </source>
</evidence>
<feature type="domain" description="HTH myb-type" evidence="16">
    <location>
        <begin position="868"/>
        <end position="927"/>
    </location>
</feature>
<comment type="similarity">
    <text evidence="13">Belongs to the TRAFAC class dynamin-like GTPase superfamily. Dynamin/Fzo/YdjA family.</text>
</comment>
<evidence type="ECO:0000259" key="16">
    <source>
        <dbReference type="PROSITE" id="PS51294"/>
    </source>
</evidence>
<dbReference type="SMART" id="SM00053">
    <property type="entry name" value="DYNc"/>
    <property type="match status" value="1"/>
</dbReference>
<dbReference type="Gene3D" id="3.40.50.300">
    <property type="entry name" value="P-loop containing nucleotide triphosphate hydrolases"/>
    <property type="match status" value="2"/>
</dbReference>
<dbReference type="InterPro" id="IPR045063">
    <property type="entry name" value="Dynamin_N"/>
</dbReference>
<dbReference type="GO" id="GO:0000160">
    <property type="term" value="P:phosphorelay signal transduction system"/>
    <property type="evidence" value="ECO:0007669"/>
    <property type="project" value="InterPro"/>
</dbReference>
<dbReference type="Gene3D" id="1.20.120.1240">
    <property type="entry name" value="Dynamin, middle domain"/>
    <property type="match status" value="1"/>
</dbReference>
<dbReference type="InterPro" id="IPR011006">
    <property type="entry name" value="CheY-like_superfamily"/>
</dbReference>
<organism evidence="18 19">
    <name type="scientific">Musa troglodytarum</name>
    <name type="common">fe'i banana</name>
    <dbReference type="NCBI Taxonomy" id="320322"/>
    <lineage>
        <taxon>Eukaryota</taxon>
        <taxon>Viridiplantae</taxon>
        <taxon>Streptophyta</taxon>
        <taxon>Embryophyta</taxon>
        <taxon>Tracheophyta</taxon>
        <taxon>Spermatophyta</taxon>
        <taxon>Magnoliopsida</taxon>
        <taxon>Liliopsida</taxon>
        <taxon>Zingiberales</taxon>
        <taxon>Musaceae</taxon>
        <taxon>Musa</taxon>
    </lineage>
</organism>
<dbReference type="PANTHER" id="PTHR11566:SF223">
    <property type="entry name" value="PROTEIN 1C, PUTATIVE, EXPRESSED-RELATED"/>
    <property type="match status" value="1"/>
</dbReference>
<dbReference type="GO" id="GO:0008017">
    <property type="term" value="F:microtubule binding"/>
    <property type="evidence" value="ECO:0007669"/>
    <property type="project" value="TreeGrafter"/>
</dbReference>
<dbReference type="GO" id="GO:0051301">
    <property type="term" value="P:cell division"/>
    <property type="evidence" value="ECO:0007669"/>
    <property type="project" value="UniProtKB-KW"/>
</dbReference>
<dbReference type="InterPro" id="IPR003130">
    <property type="entry name" value="GED"/>
</dbReference>
<evidence type="ECO:0000313" key="19">
    <source>
        <dbReference type="Proteomes" id="UP001055439"/>
    </source>
</evidence>
<keyword evidence="7" id="KW-0804">Transcription</keyword>
<protein>
    <submittedName>
        <fullName evidence="18">Two-component response</fullName>
    </submittedName>
</protein>
<dbReference type="Pfam" id="PF01031">
    <property type="entry name" value="Dynamin_M"/>
    <property type="match status" value="1"/>
</dbReference>
<dbReference type="EMBL" id="CP097504">
    <property type="protein sequence ID" value="URD86148.1"/>
    <property type="molecule type" value="Genomic_DNA"/>
</dbReference>
<evidence type="ECO:0000256" key="11">
    <source>
        <dbReference type="ARBA" id="ARBA00061767"/>
    </source>
</evidence>
<dbReference type="InterPro" id="IPR000375">
    <property type="entry name" value="Dynamin_stalk"/>
</dbReference>
<dbReference type="GO" id="GO:0016020">
    <property type="term" value="C:membrane"/>
    <property type="evidence" value="ECO:0007669"/>
    <property type="project" value="TreeGrafter"/>
</dbReference>
<evidence type="ECO:0000259" key="17">
    <source>
        <dbReference type="PROSITE" id="PS51718"/>
    </source>
</evidence>
<dbReference type="SUPFAM" id="SSF52172">
    <property type="entry name" value="CheY-like"/>
    <property type="match status" value="1"/>
</dbReference>
<evidence type="ECO:0000256" key="4">
    <source>
        <dbReference type="ARBA" id="ARBA00023015"/>
    </source>
</evidence>
<dbReference type="InterPro" id="IPR001789">
    <property type="entry name" value="Sig_transdc_resp-reg_receiver"/>
</dbReference>
<dbReference type="OrthoDB" id="5061070at2759"/>
<evidence type="ECO:0000256" key="7">
    <source>
        <dbReference type="ARBA" id="ARBA00023163"/>
    </source>
</evidence>
<feature type="domain" description="Response regulatory" evidence="15">
    <location>
        <begin position="580"/>
        <end position="693"/>
    </location>
</feature>